<feature type="region of interest" description="Disordered" evidence="2">
    <location>
        <begin position="1"/>
        <end position="23"/>
    </location>
</feature>
<proteinExistence type="predicted"/>
<dbReference type="Proteomes" id="UP001231518">
    <property type="component" value="Chromosome 23"/>
</dbReference>
<feature type="coiled-coil region" evidence="1">
    <location>
        <begin position="68"/>
        <end position="95"/>
    </location>
</feature>
<feature type="region of interest" description="Disordered" evidence="2">
    <location>
        <begin position="267"/>
        <end position="288"/>
    </location>
</feature>
<evidence type="ECO:0000313" key="4">
    <source>
        <dbReference type="Proteomes" id="UP001231518"/>
    </source>
</evidence>
<dbReference type="AlphaFoldDB" id="A0AAD8DMJ0"/>
<keyword evidence="1" id="KW-0175">Coiled coil</keyword>
<accession>A0AAD8DMJ0</accession>
<sequence length="298" mass="34625">MPKINEFLESQNNDELENQKAYEPPKVEAVERSVLVKRIIPHGYKTGEYEYDSKLNTVFKPLARYHIQNTEEEHIKSLLKQKEKEQKEKDRYDKDLVVLVQKIEKKNDLLNQIQKILGQNVKVKNVDKFTKLDKILGGLGKDSLGQSRQQSTYDIKNTLLDQIQMYLNQKNLNKFKSVDKVLDGLGKDSLVALRQQQSAHNYDPFAYGSLPPNMMGPSSKEESAEKKVVPSYPFWEYWTYHKNIAQDRCPDNLIRIGNMCINGIGHRRSGGHRNIKKSHHGKRRHSIRAARQKHLYGK</sequence>
<reference evidence="3" key="1">
    <citation type="submission" date="2023-03" db="EMBL/GenBank/DDBJ databases">
        <title>Chromosome-level genomes of two armyworms, Mythimna separata and Mythimna loreyi, provide insights into the biosynthesis and reception of sex pheromones.</title>
        <authorList>
            <person name="Zhao H."/>
        </authorList>
    </citation>
    <scope>NUCLEOTIDE SEQUENCE</scope>
    <source>
        <strain evidence="3">BeijingLab</strain>
        <tissue evidence="3">Pupa</tissue>
    </source>
</reference>
<protein>
    <submittedName>
        <fullName evidence="3">Uncharacterized protein</fullName>
    </submittedName>
</protein>
<evidence type="ECO:0000313" key="3">
    <source>
        <dbReference type="EMBL" id="KAJ8710373.1"/>
    </source>
</evidence>
<comment type="caution">
    <text evidence="3">The sequence shown here is derived from an EMBL/GenBank/DDBJ whole genome shotgun (WGS) entry which is preliminary data.</text>
</comment>
<keyword evidence="4" id="KW-1185">Reference proteome</keyword>
<name>A0AAD8DMJ0_MYTSE</name>
<organism evidence="3 4">
    <name type="scientific">Mythimna separata</name>
    <name type="common">Oriental armyworm</name>
    <name type="synonym">Pseudaletia separata</name>
    <dbReference type="NCBI Taxonomy" id="271217"/>
    <lineage>
        <taxon>Eukaryota</taxon>
        <taxon>Metazoa</taxon>
        <taxon>Ecdysozoa</taxon>
        <taxon>Arthropoda</taxon>
        <taxon>Hexapoda</taxon>
        <taxon>Insecta</taxon>
        <taxon>Pterygota</taxon>
        <taxon>Neoptera</taxon>
        <taxon>Endopterygota</taxon>
        <taxon>Lepidoptera</taxon>
        <taxon>Glossata</taxon>
        <taxon>Ditrysia</taxon>
        <taxon>Noctuoidea</taxon>
        <taxon>Noctuidae</taxon>
        <taxon>Noctuinae</taxon>
        <taxon>Hadenini</taxon>
        <taxon>Mythimna</taxon>
    </lineage>
</organism>
<gene>
    <name evidence="3" type="ORF">PYW07_009739</name>
</gene>
<dbReference type="EMBL" id="JARGEI010000023">
    <property type="protein sequence ID" value="KAJ8710373.1"/>
    <property type="molecule type" value="Genomic_DNA"/>
</dbReference>
<evidence type="ECO:0000256" key="2">
    <source>
        <dbReference type="SAM" id="MobiDB-lite"/>
    </source>
</evidence>
<evidence type="ECO:0000256" key="1">
    <source>
        <dbReference type="SAM" id="Coils"/>
    </source>
</evidence>